<feature type="coiled-coil region" evidence="2">
    <location>
        <begin position="118"/>
        <end position="152"/>
    </location>
</feature>
<dbReference type="OrthoDB" id="9802066at2"/>
<dbReference type="PANTHER" id="PTHR45228">
    <property type="entry name" value="CYCLIC DI-GMP PHOSPHODIESTERASE TM_0186-RELATED"/>
    <property type="match status" value="1"/>
</dbReference>
<dbReference type="PANTHER" id="PTHR45228:SF1">
    <property type="entry name" value="CYCLIC DI-GMP PHOSPHODIESTERASE TM_0186"/>
    <property type="match status" value="1"/>
</dbReference>
<dbReference type="GO" id="GO:0008081">
    <property type="term" value="F:phosphoric diester hydrolase activity"/>
    <property type="evidence" value="ECO:0007669"/>
    <property type="project" value="UniProtKB-ARBA"/>
</dbReference>
<protein>
    <submittedName>
        <fullName evidence="6">Response regulator</fullName>
    </submittedName>
</protein>
<feature type="region of interest" description="Disordered" evidence="3">
    <location>
        <begin position="342"/>
        <end position="370"/>
    </location>
</feature>
<organism evidence="6 7">
    <name type="scientific">Rhizobium glycinendophyticum</name>
    <dbReference type="NCBI Taxonomy" id="2589807"/>
    <lineage>
        <taxon>Bacteria</taxon>
        <taxon>Pseudomonadati</taxon>
        <taxon>Pseudomonadota</taxon>
        <taxon>Alphaproteobacteria</taxon>
        <taxon>Hyphomicrobiales</taxon>
        <taxon>Rhizobiaceae</taxon>
        <taxon>Rhizobium/Agrobacterium group</taxon>
        <taxon>Rhizobium</taxon>
    </lineage>
</organism>
<dbReference type="SUPFAM" id="SSF109604">
    <property type="entry name" value="HD-domain/PDEase-like"/>
    <property type="match status" value="1"/>
</dbReference>
<reference evidence="6 7" key="1">
    <citation type="submission" date="2019-06" db="EMBL/GenBank/DDBJ databases">
        <title>Rhizobium sp. CL12 isolated from roots of soybean.</title>
        <authorList>
            <person name="Wang C."/>
        </authorList>
    </citation>
    <scope>NUCLEOTIDE SEQUENCE [LARGE SCALE GENOMIC DNA]</scope>
    <source>
        <strain evidence="6 7">CL12</strain>
    </source>
</reference>
<name>A0A504TTN0_9HYPH</name>
<evidence type="ECO:0000259" key="5">
    <source>
        <dbReference type="PROSITE" id="PS51832"/>
    </source>
</evidence>
<sequence>MRIFAIDDSPSILSFIKRAIAAIDSCEILPFLDPSHALAVLRSQQADLILVDYNMPSMNGIELILQFRQLPKAKDVPVIMLTSETDPTIKLAAIEAGVTEFLNKPIDQAEFGIRVRNLLSLRLAQQALAERAEALEKDVATARARIAVQEKEIIWRLSKAMACRDGETALHLERVAVIARMVAEELGIDAATCEKIYLASPLHDVGKIGVSDSVLLKSGPLDARELDEMRAHAAFGAEILEGSDSEIIRIAATIAGSHHEKWDGTGYPQKLAADRIPIEGRIVAIADVFDALCSERPYKKAWPVDEAHREILRGSGNHFDPACVAAFDRRWASIRPLYAKTSAHTSPAPPETDSPSAAPAQAETALETAA</sequence>
<feature type="modified residue" description="4-aspartylphosphate" evidence="1">
    <location>
        <position position="52"/>
    </location>
</feature>
<dbReference type="Gene3D" id="1.10.3210.10">
    <property type="entry name" value="Hypothetical protein af1432"/>
    <property type="match status" value="1"/>
</dbReference>
<dbReference type="Gene3D" id="3.40.50.2300">
    <property type="match status" value="1"/>
</dbReference>
<dbReference type="GO" id="GO:0000160">
    <property type="term" value="P:phosphorelay signal transduction system"/>
    <property type="evidence" value="ECO:0007669"/>
    <property type="project" value="InterPro"/>
</dbReference>
<evidence type="ECO:0000313" key="7">
    <source>
        <dbReference type="Proteomes" id="UP000316429"/>
    </source>
</evidence>
<keyword evidence="2" id="KW-0175">Coiled coil</keyword>
<evidence type="ECO:0000259" key="4">
    <source>
        <dbReference type="PROSITE" id="PS50110"/>
    </source>
</evidence>
<accession>A0A504TTN0</accession>
<dbReference type="SUPFAM" id="SSF52172">
    <property type="entry name" value="CheY-like"/>
    <property type="match status" value="1"/>
</dbReference>
<dbReference type="InterPro" id="IPR052020">
    <property type="entry name" value="Cyclic_di-GMP/3'3'-cGAMP_PDE"/>
</dbReference>
<proteinExistence type="predicted"/>
<dbReference type="AlphaFoldDB" id="A0A504TTN0"/>
<evidence type="ECO:0000256" key="1">
    <source>
        <dbReference type="PROSITE-ProRule" id="PRU00169"/>
    </source>
</evidence>
<dbReference type="RefSeq" id="WP_140831691.1">
    <property type="nucleotide sequence ID" value="NZ_VFYP01000005.1"/>
</dbReference>
<dbReference type="SMART" id="SM00448">
    <property type="entry name" value="REC"/>
    <property type="match status" value="1"/>
</dbReference>
<evidence type="ECO:0000256" key="2">
    <source>
        <dbReference type="SAM" id="Coils"/>
    </source>
</evidence>
<dbReference type="InterPro" id="IPR001789">
    <property type="entry name" value="Sig_transdc_resp-reg_receiver"/>
</dbReference>
<dbReference type="Pfam" id="PF13487">
    <property type="entry name" value="HD_5"/>
    <property type="match status" value="1"/>
</dbReference>
<dbReference type="InterPro" id="IPR037522">
    <property type="entry name" value="HD_GYP_dom"/>
</dbReference>
<gene>
    <name evidence="6" type="ORF">FJQ55_21050</name>
</gene>
<feature type="domain" description="Response regulatory" evidence="4">
    <location>
        <begin position="2"/>
        <end position="119"/>
    </location>
</feature>
<dbReference type="EMBL" id="VFYP01000005">
    <property type="protein sequence ID" value="TPP05499.1"/>
    <property type="molecule type" value="Genomic_DNA"/>
</dbReference>
<dbReference type="PROSITE" id="PS50110">
    <property type="entry name" value="RESPONSE_REGULATORY"/>
    <property type="match status" value="1"/>
</dbReference>
<dbReference type="InterPro" id="IPR003607">
    <property type="entry name" value="HD/PDEase_dom"/>
</dbReference>
<dbReference type="Pfam" id="PF00072">
    <property type="entry name" value="Response_reg"/>
    <property type="match status" value="1"/>
</dbReference>
<dbReference type="SMART" id="SM00471">
    <property type="entry name" value="HDc"/>
    <property type="match status" value="1"/>
</dbReference>
<dbReference type="CDD" id="cd00077">
    <property type="entry name" value="HDc"/>
    <property type="match status" value="1"/>
</dbReference>
<keyword evidence="1" id="KW-0597">Phosphoprotein</keyword>
<evidence type="ECO:0000313" key="6">
    <source>
        <dbReference type="EMBL" id="TPP05499.1"/>
    </source>
</evidence>
<evidence type="ECO:0000256" key="3">
    <source>
        <dbReference type="SAM" id="MobiDB-lite"/>
    </source>
</evidence>
<feature type="domain" description="HD-GYP" evidence="5">
    <location>
        <begin position="146"/>
        <end position="343"/>
    </location>
</feature>
<dbReference type="Proteomes" id="UP000316429">
    <property type="component" value="Unassembled WGS sequence"/>
</dbReference>
<keyword evidence="7" id="KW-1185">Reference proteome</keyword>
<dbReference type="InterPro" id="IPR011006">
    <property type="entry name" value="CheY-like_superfamily"/>
</dbReference>
<comment type="caution">
    <text evidence="6">The sequence shown here is derived from an EMBL/GenBank/DDBJ whole genome shotgun (WGS) entry which is preliminary data.</text>
</comment>
<dbReference type="PROSITE" id="PS51832">
    <property type="entry name" value="HD_GYP"/>
    <property type="match status" value="1"/>
</dbReference>